<keyword evidence="10 16" id="KW-1133">Transmembrane helix</keyword>
<dbReference type="InterPro" id="IPR051173">
    <property type="entry name" value="Ca_channel_alpha-2/delta"/>
</dbReference>
<keyword evidence="14" id="KW-0325">Glycoprotein</keyword>
<keyword evidence="12 16" id="KW-0472">Membrane</keyword>
<dbReference type="Pfam" id="PF00092">
    <property type="entry name" value="VWA"/>
    <property type="match status" value="1"/>
</dbReference>
<keyword evidence="8" id="KW-0106">Calcium</keyword>
<organism evidence="18 19">
    <name type="scientific">Limulus polyphemus</name>
    <name type="common">Atlantic horseshoe crab</name>
    <dbReference type="NCBI Taxonomy" id="6850"/>
    <lineage>
        <taxon>Eukaryota</taxon>
        <taxon>Metazoa</taxon>
        <taxon>Ecdysozoa</taxon>
        <taxon>Arthropoda</taxon>
        <taxon>Chelicerata</taxon>
        <taxon>Merostomata</taxon>
        <taxon>Xiphosura</taxon>
        <taxon>Limulidae</taxon>
        <taxon>Limulus</taxon>
    </lineage>
</organism>
<dbReference type="SUPFAM" id="SSF53300">
    <property type="entry name" value="vWA-like"/>
    <property type="match status" value="1"/>
</dbReference>
<dbReference type="Proteomes" id="UP000694941">
    <property type="component" value="Unplaced"/>
</dbReference>
<evidence type="ECO:0000259" key="17">
    <source>
        <dbReference type="PROSITE" id="PS50234"/>
    </source>
</evidence>
<evidence type="ECO:0000256" key="11">
    <source>
        <dbReference type="ARBA" id="ARBA00023065"/>
    </source>
</evidence>
<evidence type="ECO:0000256" key="15">
    <source>
        <dbReference type="ARBA" id="ARBA00023303"/>
    </source>
</evidence>
<keyword evidence="7" id="KW-0732">Signal</keyword>
<evidence type="ECO:0000256" key="1">
    <source>
        <dbReference type="ARBA" id="ARBA00004479"/>
    </source>
</evidence>
<evidence type="ECO:0000313" key="19">
    <source>
        <dbReference type="RefSeq" id="XP_022243201.1"/>
    </source>
</evidence>
<dbReference type="GeneID" id="106460714"/>
<keyword evidence="3" id="KW-0109">Calcium transport</keyword>
<feature type="domain" description="VWFA" evidence="17">
    <location>
        <begin position="277"/>
        <end position="459"/>
    </location>
</feature>
<protein>
    <submittedName>
        <fullName evidence="19">Voltage-dependent calcium channel subunit alpha-2/delta-3-like</fullName>
    </submittedName>
</protein>
<dbReference type="Pfam" id="PF08473">
    <property type="entry name" value="VGCC_alpha2"/>
    <property type="match status" value="1"/>
</dbReference>
<dbReference type="Gene3D" id="3.30.450.20">
    <property type="entry name" value="PAS domain"/>
    <property type="match status" value="1"/>
</dbReference>
<evidence type="ECO:0000256" key="14">
    <source>
        <dbReference type="ARBA" id="ARBA00023180"/>
    </source>
</evidence>
<feature type="transmembrane region" description="Helical" evidence="16">
    <location>
        <begin position="1173"/>
        <end position="1192"/>
    </location>
</feature>
<dbReference type="PROSITE" id="PS50234">
    <property type="entry name" value="VWFA"/>
    <property type="match status" value="1"/>
</dbReference>
<sequence>MGPQKLLMPRARLSFTKEISWNAGREQKKRPVGCLCLAAVTFLVLIPVSNPRLENIEVDANEVKYWALKFGKSIATSGARATCLAKLTENFNYGSKVEWVSANSMLEDMRVDVQHMLSWKQQAVERIVRVAEDYAAKHEYDKHLKYDYFNMKKLYDPSEPPPEDENRDSDWRSFHLEKHHNFDQFKVNPQYSAMHVPTNVYDKDPEVVNAIKWSEYLTTTFRNNLAVDPALTWQFFCSSTGFLRLFPAMKWPQTEGPDLYDCRMRHWYVQTAASAKDVVILLDGSGSMTGLRKEIARNVVFSILDTLSDNDYLSILRFSDIIEPVVPCFENSLVQANEQNIRELKEHLETLDTRNIANFTLGLVTAFEILQKYNRTGQGSQCNQAIMLITDGAPYTYEEIFRQYNWPNIPVRVFTYLIGREVTDIREVNWMACANRGYYTHVATLAEAREQVEKYIPVMSRPIVLSRKHPVLWTAVYAHPATQMLSEWLWEEREQSMMQKILIREKEHHMEQKDSQMVQDGEISNQADNSVSLFKFSNEPLTKVKKKKSVQLMTTVAMPVFHPRNSTVQDAKLLGVAGTDIKVQKIQRLTPAFKLGVNAYAFIITNNGYVLFHPDLRPLFQDLLKPGYSSVDITEVELPNNQLLARELDEILLTIRRNMIDRRLGWETLSVKVHQDNMRRVVTRTNKYYYAPIDKTPFSLAIVLPQPYGNHQLYGHVELKGLSHDYGHIFHGKNWRVHPDWVYCEKPPSEAAQNESPEDYLHRIFKDSISTQNFKWRTSSTAPPIFDQPICNPLFLLLVLLPREKVLKMFGMVTTFVATRSGFMRFEDHQSPEEIANNTERPFYDVHTRAIDELFYKRAVDFYSVNSSAFVYSVPFDAGTKRDPLVTASHAIFVSEGEKKAPVAVVGLQIRHSTFVSEFFKETSKCIHKCRYNCSNERLDCYLLDNNGFIIVSEVHSQTGKFFGEVDYTLFDSMINYGIYNRVHLYDYQAICLDTIAPSGPASILMTPFKMFYSTILWMWGKFALFMLEFNLLSWWGGEWAIASDYYDAYSFSMADMLPNRTRPRPCDKEIDLYEMQPQSAEEPIKGRLSRCHSSGCDKHFIVQQVPYTNLVMLVVYKDCPCVTTPVKLESKEIQHNETLRCLRMKHSMYRKRPVSCINYHPQEKTIKQCGRGSLVCASIPVLLGALLFQLVRWSL</sequence>
<keyword evidence="18" id="KW-1185">Reference proteome</keyword>
<dbReference type="Pfam" id="PF08399">
    <property type="entry name" value="VWA_N"/>
    <property type="match status" value="1"/>
</dbReference>
<evidence type="ECO:0000313" key="18">
    <source>
        <dbReference type="Proteomes" id="UP000694941"/>
    </source>
</evidence>
<keyword evidence="9" id="KW-0851">Voltage-gated channel</keyword>
<dbReference type="Gene3D" id="3.40.50.410">
    <property type="entry name" value="von Willebrand factor, type A domain"/>
    <property type="match status" value="1"/>
</dbReference>
<dbReference type="InterPro" id="IPR002035">
    <property type="entry name" value="VWF_A"/>
</dbReference>
<evidence type="ECO:0000256" key="9">
    <source>
        <dbReference type="ARBA" id="ARBA00022882"/>
    </source>
</evidence>
<gene>
    <name evidence="19" type="primary">LOC106460714</name>
</gene>
<dbReference type="CDD" id="cd01463">
    <property type="entry name" value="vWA_VGCC_like"/>
    <property type="match status" value="1"/>
</dbReference>
<evidence type="ECO:0000256" key="2">
    <source>
        <dbReference type="ARBA" id="ARBA00022448"/>
    </source>
</evidence>
<dbReference type="InterPro" id="IPR036465">
    <property type="entry name" value="vWFA_dom_sf"/>
</dbReference>
<evidence type="ECO:0000256" key="6">
    <source>
        <dbReference type="ARBA" id="ARBA00022723"/>
    </source>
</evidence>
<dbReference type="PANTHER" id="PTHR10166:SF37">
    <property type="entry name" value="STOLID, ISOFORM H"/>
    <property type="match status" value="1"/>
</dbReference>
<evidence type="ECO:0000256" key="8">
    <source>
        <dbReference type="ARBA" id="ARBA00022837"/>
    </source>
</evidence>
<keyword evidence="5 16" id="KW-0812">Transmembrane</keyword>
<proteinExistence type="predicted"/>
<comment type="subcellular location">
    <subcellularLocation>
        <location evidence="1">Membrane</location>
        <topology evidence="1">Single-pass type I membrane protein</topology>
    </subcellularLocation>
</comment>
<keyword evidence="11" id="KW-0406">Ion transport</keyword>
<evidence type="ECO:0000256" key="13">
    <source>
        <dbReference type="ARBA" id="ARBA00023157"/>
    </source>
</evidence>
<keyword evidence="6" id="KW-0479">Metal-binding</keyword>
<dbReference type="InterPro" id="IPR013608">
    <property type="entry name" value="VWA_N"/>
</dbReference>
<keyword evidence="15" id="KW-0407">Ion channel</keyword>
<dbReference type="SMART" id="SM00327">
    <property type="entry name" value="VWA"/>
    <property type="match status" value="1"/>
</dbReference>
<name>A0ABM1SHU6_LIMPO</name>
<keyword evidence="4" id="KW-0107">Calcium channel</keyword>
<accession>A0ABM1SHU6</accession>
<evidence type="ECO:0000256" key="12">
    <source>
        <dbReference type="ARBA" id="ARBA00023136"/>
    </source>
</evidence>
<evidence type="ECO:0000256" key="4">
    <source>
        <dbReference type="ARBA" id="ARBA00022673"/>
    </source>
</evidence>
<dbReference type="RefSeq" id="XP_022243201.1">
    <property type="nucleotide sequence ID" value="XM_022387493.1"/>
</dbReference>
<dbReference type="PANTHER" id="PTHR10166">
    <property type="entry name" value="VOLTAGE-DEPENDENT CALCIUM CHANNEL SUBUNIT ALPHA-2/DELTA-RELATED"/>
    <property type="match status" value="1"/>
</dbReference>
<evidence type="ECO:0000256" key="5">
    <source>
        <dbReference type="ARBA" id="ARBA00022692"/>
    </source>
</evidence>
<reference evidence="19" key="1">
    <citation type="submission" date="2025-08" db="UniProtKB">
        <authorList>
            <consortium name="RefSeq"/>
        </authorList>
    </citation>
    <scope>IDENTIFICATION</scope>
    <source>
        <tissue evidence="19">Muscle</tissue>
    </source>
</reference>
<evidence type="ECO:0000256" key="3">
    <source>
        <dbReference type="ARBA" id="ARBA00022568"/>
    </source>
</evidence>
<dbReference type="InterPro" id="IPR013680">
    <property type="entry name" value="VDCC_a2/dsu"/>
</dbReference>
<keyword evidence="2" id="KW-0813">Transport</keyword>
<evidence type="ECO:0000256" key="10">
    <source>
        <dbReference type="ARBA" id="ARBA00022989"/>
    </source>
</evidence>
<evidence type="ECO:0000256" key="16">
    <source>
        <dbReference type="SAM" id="Phobius"/>
    </source>
</evidence>
<evidence type="ECO:0000256" key="7">
    <source>
        <dbReference type="ARBA" id="ARBA00022729"/>
    </source>
</evidence>
<keyword evidence="13" id="KW-1015">Disulfide bond</keyword>